<dbReference type="AlphaFoldDB" id="A0A0G1HYB5"/>
<accession>A0A0G1HYB5</accession>
<gene>
    <name evidence="1" type="ORF">UW44_C0004G0026</name>
</gene>
<reference evidence="1 2" key="1">
    <citation type="journal article" date="2015" name="Nature">
        <title>rRNA introns, odd ribosomes, and small enigmatic genomes across a large radiation of phyla.</title>
        <authorList>
            <person name="Brown C.T."/>
            <person name="Hug L.A."/>
            <person name="Thomas B.C."/>
            <person name="Sharon I."/>
            <person name="Castelle C.J."/>
            <person name="Singh A."/>
            <person name="Wilkins M.J."/>
            <person name="Williams K.H."/>
            <person name="Banfield J.F."/>
        </authorList>
    </citation>
    <scope>NUCLEOTIDE SEQUENCE [LARGE SCALE GENOMIC DNA]</scope>
</reference>
<dbReference type="EMBL" id="LCIH01000004">
    <property type="protein sequence ID" value="KKT52121.1"/>
    <property type="molecule type" value="Genomic_DNA"/>
</dbReference>
<name>A0A0G1HYB5_9BACT</name>
<comment type="caution">
    <text evidence="1">The sequence shown here is derived from an EMBL/GenBank/DDBJ whole genome shotgun (WGS) entry which is preliminary data.</text>
</comment>
<evidence type="ECO:0000313" key="1">
    <source>
        <dbReference type="EMBL" id="KKT52121.1"/>
    </source>
</evidence>
<organism evidence="1 2">
    <name type="scientific">Candidatus Collierbacteria bacterium GW2011_GWB2_44_22</name>
    <dbReference type="NCBI Taxonomy" id="1618387"/>
    <lineage>
        <taxon>Bacteria</taxon>
        <taxon>Candidatus Collieribacteriota</taxon>
    </lineage>
</organism>
<sequence length="143" mass="16610">MNKYYFVPNYPKAYKKLADRELSAQLERLGFKYRVPELGGGVGEIINHILAYLSIDTTQEAITSGLLTNLIWQVIKNVYQWNKHYSRKNYNSKPSINIYIYSKNKTKNYFLNIAADKEYKKSEVDKIVISEIKKGDSAELTTE</sequence>
<dbReference type="Proteomes" id="UP000034006">
    <property type="component" value="Unassembled WGS sequence"/>
</dbReference>
<evidence type="ECO:0000313" key="2">
    <source>
        <dbReference type="Proteomes" id="UP000034006"/>
    </source>
</evidence>
<proteinExistence type="predicted"/>
<protein>
    <submittedName>
        <fullName evidence="1">Uncharacterized protein</fullName>
    </submittedName>
</protein>